<name>C3X3A5_9BURK</name>
<dbReference type="Pfam" id="PF07505">
    <property type="entry name" value="DUF5131"/>
    <property type="match status" value="1"/>
</dbReference>
<organism evidence="1 2">
    <name type="scientific">Oxalobacter paraformigenes</name>
    <dbReference type="NCBI Taxonomy" id="556268"/>
    <lineage>
        <taxon>Bacteria</taxon>
        <taxon>Pseudomonadati</taxon>
        <taxon>Pseudomonadota</taxon>
        <taxon>Betaproteobacteria</taxon>
        <taxon>Burkholderiales</taxon>
        <taxon>Oxalobacteraceae</taxon>
        <taxon>Oxalobacter</taxon>
    </lineage>
</organism>
<gene>
    <name evidence="1" type="ORF">OFAG_00844</name>
</gene>
<dbReference type="AlphaFoldDB" id="C3X3A5"/>
<dbReference type="Proteomes" id="UP000003973">
    <property type="component" value="Unassembled WGS sequence"/>
</dbReference>
<accession>C3X3A5</accession>
<dbReference type="RefSeq" id="WP_005876863.1">
    <property type="nucleotide sequence ID" value="NZ_CABMNL010000001.1"/>
</dbReference>
<evidence type="ECO:0000313" key="1">
    <source>
        <dbReference type="EMBL" id="EEO27691.1"/>
    </source>
</evidence>
<evidence type="ECO:0008006" key="3">
    <source>
        <dbReference type="Google" id="ProtNLM"/>
    </source>
</evidence>
<protein>
    <recommendedName>
        <fullName evidence="3">Phage Gp37/Gp68 family protein</fullName>
    </recommendedName>
</protein>
<reference evidence="1" key="1">
    <citation type="submission" date="2011-10" db="EMBL/GenBank/DDBJ databases">
        <title>The Genome Sequence of Oxalobacter formigenes HOxBLS.</title>
        <authorList>
            <consortium name="The Broad Institute Genome Sequencing Platform"/>
            <person name="Earl A."/>
            <person name="Ward D."/>
            <person name="Feldgarden M."/>
            <person name="Gevers D."/>
            <person name="Allison M.J."/>
            <person name="Humphrey S."/>
            <person name="Young S.K."/>
            <person name="Zeng Q."/>
            <person name="Gargeya S."/>
            <person name="Fitzgerald M."/>
            <person name="Haas B."/>
            <person name="Abouelleil A."/>
            <person name="Alvarado L."/>
            <person name="Arachchi H.M."/>
            <person name="Berlin A."/>
            <person name="Brown A."/>
            <person name="Chapman S.B."/>
            <person name="Chen Z."/>
            <person name="Dunbar C."/>
            <person name="Freedman E."/>
            <person name="Gearin G."/>
            <person name="Goldberg J."/>
            <person name="Griggs A."/>
            <person name="Gujja S."/>
            <person name="Heiman D."/>
            <person name="Howarth C."/>
            <person name="Larson L."/>
            <person name="Lui A."/>
            <person name="MacDonald P.J.P."/>
            <person name="Montmayeur A."/>
            <person name="Murphy C."/>
            <person name="Neiman D."/>
            <person name="Pearson M."/>
            <person name="Priest M."/>
            <person name="Roberts A."/>
            <person name="Saif S."/>
            <person name="Shea T."/>
            <person name="Shenoy N."/>
            <person name="Sisk P."/>
            <person name="Stolte C."/>
            <person name="Sykes S."/>
            <person name="Wortman J."/>
            <person name="Nusbaum C."/>
            <person name="Birren B."/>
        </authorList>
    </citation>
    <scope>NUCLEOTIDE SEQUENCE [LARGE SCALE GENOMIC DNA]</scope>
    <source>
        <strain evidence="1">HOxBLS</strain>
    </source>
</reference>
<evidence type="ECO:0000313" key="2">
    <source>
        <dbReference type="Proteomes" id="UP000003973"/>
    </source>
</evidence>
<dbReference type="eggNOG" id="COG4422">
    <property type="taxonomic scope" value="Bacteria"/>
</dbReference>
<dbReference type="EMBL" id="ACDP02000023">
    <property type="protein sequence ID" value="EEO27691.1"/>
    <property type="molecule type" value="Genomic_DNA"/>
</dbReference>
<dbReference type="InterPro" id="IPR011101">
    <property type="entry name" value="DUF5131"/>
</dbReference>
<dbReference type="HOGENOM" id="CLU_054184_0_0_4"/>
<proteinExistence type="predicted"/>
<sequence length="291" mass="33082">MAKKSHINWTDGTWNIITGCTPISPGCANCYASQLAGTRLKHHPSRAGLTKEVNGRHVWTGEVRFNREWLSQPLQWEKPQKIFVCAHGDLFHENVSDEWLNDIFEVMAYAQQHTFQILTKRPDRMSGYLSDLPMILPNVWIGVTVENQTTADERIPVLLDIPAAKRFLSIEPLLGPVIISLWKLSEGIDWVICGGESGPNARPMHPDWVRSLRDQCAIAGVPFFFKQWGEWLPAERDEYGNVEFCDQNTIPHDGFLKCRTTNLDDTFTAFRFGKKASGRMLDGKTWDGVPE</sequence>
<comment type="caution">
    <text evidence="1">The sequence shown here is derived from an EMBL/GenBank/DDBJ whole genome shotgun (WGS) entry which is preliminary data.</text>
</comment>
<keyword evidence="2" id="KW-1185">Reference proteome</keyword>